<proteinExistence type="predicted"/>
<evidence type="ECO:0000313" key="1">
    <source>
        <dbReference type="EMBL" id="MBC9177500.1"/>
    </source>
</evidence>
<evidence type="ECO:0008006" key="3">
    <source>
        <dbReference type="Google" id="ProtNLM"/>
    </source>
</evidence>
<reference evidence="1 2" key="1">
    <citation type="journal article" date="2009" name="Int. J. Syst. Evol. Microbiol.">
        <title>Transfer of Teichococcus ludipueritiae and Muricoccus roseus to the genus Roseomonas, as Roseomonas ludipueritiae comb. nov. and Roseomonas rosea comb. nov., respectively, and emended description of the genus Roseomonas.</title>
        <authorList>
            <person name="Sanchez-Porro C."/>
            <person name="Gallego V."/>
            <person name="Busse H.J."/>
            <person name="Kampfer P."/>
            <person name="Ventosa A."/>
        </authorList>
    </citation>
    <scope>NUCLEOTIDE SEQUENCE [LARGE SCALE GENOMIC DNA]</scope>
    <source>
        <strain evidence="1 2">DSM 14915</strain>
    </source>
</reference>
<dbReference type="Proteomes" id="UP000603940">
    <property type="component" value="Unassembled WGS sequence"/>
</dbReference>
<protein>
    <recommendedName>
        <fullName evidence="3">Lipoprotein SmpA/OmlA domain-containing protein</fullName>
    </recommendedName>
</protein>
<gene>
    <name evidence="1" type="ORF">IBL25_11170</name>
</gene>
<keyword evidence="2" id="KW-1185">Reference proteome</keyword>
<accession>A0ABR7R6Y6</accession>
<comment type="caution">
    <text evidence="1">The sequence shown here is derived from an EMBL/GenBank/DDBJ whole genome shotgun (WGS) entry which is preliminary data.</text>
</comment>
<organism evidence="1 2">
    <name type="scientific">Pseudoroseomonas ludipueritiae</name>
    <dbReference type="NCBI Taxonomy" id="198093"/>
    <lineage>
        <taxon>Bacteria</taxon>
        <taxon>Pseudomonadati</taxon>
        <taxon>Pseudomonadota</taxon>
        <taxon>Alphaproteobacteria</taxon>
        <taxon>Acetobacterales</taxon>
        <taxon>Acetobacteraceae</taxon>
        <taxon>Pseudoroseomonas</taxon>
    </lineage>
</organism>
<dbReference type="EMBL" id="JACTUZ010000040">
    <property type="protein sequence ID" value="MBC9177500.1"/>
    <property type="molecule type" value="Genomic_DNA"/>
</dbReference>
<evidence type="ECO:0000313" key="2">
    <source>
        <dbReference type="Proteomes" id="UP000603940"/>
    </source>
</evidence>
<name>A0ABR7R6Y6_9PROT</name>
<feature type="non-terminal residue" evidence="1">
    <location>
        <position position="164"/>
    </location>
</feature>
<sequence>MARPAPFSAAAAQAIPAAMPARPFSSLLLACLLAACAQEPVLDRQAVLDEVLANYRANLAGMRPLSAPPADGQATAAGAATMPALNGLPAQAAQLLGQPPATVRRLLGEPRLRRREGDAEIWLYQSPSCHLDVMFYGEPGGPAGSRAAPAGLRVTYATARAAGA</sequence>